<keyword evidence="3" id="KW-1185">Reference proteome</keyword>
<feature type="transmembrane region" description="Helical" evidence="1">
    <location>
        <begin position="191"/>
        <end position="212"/>
    </location>
</feature>
<sequence length="217" mass="25131">MIREIISYEWFTIFMVLGLVFITLAKVLYTNRFLDFIGVFGNSKYLKIYTKDQKFIDVFDGLLFFNLVISLSIFGYLSFLTLQPDQTFELNVFLKIIFGIATLGVIKIFVERLIGSMFEIDKVIDSYLFQKTSYKNYSGFILLPLNALLLYTINPSKNSILAVILVLALINLIGFITSFKIHQKTLLSNIFYFILYLCALEIGPYLILYKIIVEYKA</sequence>
<keyword evidence="1" id="KW-0812">Transmembrane</keyword>
<dbReference type="Proteomes" id="UP000289792">
    <property type="component" value="Unassembled WGS sequence"/>
</dbReference>
<gene>
    <name evidence="2" type="ORF">ESZ48_00165</name>
</gene>
<dbReference type="AlphaFoldDB" id="A0A4Q0XJ56"/>
<evidence type="ECO:0000313" key="2">
    <source>
        <dbReference type="EMBL" id="RXJ52158.1"/>
    </source>
</evidence>
<comment type="caution">
    <text evidence="2">The sequence shown here is derived from an EMBL/GenBank/DDBJ whole genome shotgun (WGS) entry which is preliminary data.</text>
</comment>
<feature type="transmembrane region" description="Helical" evidence="1">
    <location>
        <begin position="134"/>
        <end position="153"/>
    </location>
</feature>
<reference evidence="2 3" key="1">
    <citation type="submission" date="2019-01" db="EMBL/GenBank/DDBJ databases">
        <title>Genome sequence of the Antarctic species Gelidibacter gilvus ACAM 158(T).</title>
        <authorList>
            <person name="Bowman J.P."/>
        </authorList>
    </citation>
    <scope>NUCLEOTIDE SEQUENCE [LARGE SCALE GENOMIC DNA]</scope>
    <source>
        <strain evidence="2 3">IC158</strain>
    </source>
</reference>
<organism evidence="2 3">
    <name type="scientific">Gelidibacter gilvus</name>
    <dbReference type="NCBI Taxonomy" id="59602"/>
    <lineage>
        <taxon>Bacteria</taxon>
        <taxon>Pseudomonadati</taxon>
        <taxon>Bacteroidota</taxon>
        <taxon>Flavobacteriia</taxon>
        <taxon>Flavobacteriales</taxon>
        <taxon>Flavobacteriaceae</taxon>
        <taxon>Gelidibacter</taxon>
    </lineage>
</organism>
<name>A0A4Q0XJ56_9FLAO</name>
<keyword evidence="1" id="KW-0472">Membrane</keyword>
<dbReference type="OrthoDB" id="1438590at2"/>
<dbReference type="InterPro" id="IPR025367">
    <property type="entry name" value="DUF4271"/>
</dbReference>
<feature type="transmembrane region" description="Helical" evidence="1">
    <location>
        <begin position="55"/>
        <end position="80"/>
    </location>
</feature>
<protein>
    <submittedName>
        <fullName evidence="2">DUF4271 domain-containing protein</fullName>
    </submittedName>
</protein>
<evidence type="ECO:0000256" key="1">
    <source>
        <dbReference type="SAM" id="Phobius"/>
    </source>
</evidence>
<evidence type="ECO:0000313" key="3">
    <source>
        <dbReference type="Proteomes" id="UP000289792"/>
    </source>
</evidence>
<feature type="transmembrane region" description="Helical" evidence="1">
    <location>
        <begin position="92"/>
        <end position="114"/>
    </location>
</feature>
<dbReference type="RefSeq" id="WP_129015294.1">
    <property type="nucleotide sequence ID" value="NZ_SDDZ01000001.1"/>
</dbReference>
<keyword evidence="1" id="KW-1133">Transmembrane helix</keyword>
<proteinExistence type="predicted"/>
<accession>A0A4Q0XJ56</accession>
<dbReference type="Pfam" id="PF14093">
    <property type="entry name" value="DUF4271"/>
    <property type="match status" value="1"/>
</dbReference>
<dbReference type="EMBL" id="SDDZ01000001">
    <property type="protein sequence ID" value="RXJ52158.1"/>
    <property type="molecule type" value="Genomic_DNA"/>
</dbReference>
<feature type="transmembrane region" description="Helical" evidence="1">
    <location>
        <begin position="12"/>
        <end position="34"/>
    </location>
</feature>
<feature type="transmembrane region" description="Helical" evidence="1">
    <location>
        <begin position="159"/>
        <end position="179"/>
    </location>
</feature>